<comment type="caution">
    <text evidence="1">The sequence shown here is derived from an EMBL/GenBank/DDBJ whole genome shotgun (WGS) entry which is preliminary data.</text>
</comment>
<name>A0AAP2RCX2_9EURY</name>
<evidence type="ECO:0008006" key="3">
    <source>
        <dbReference type="Google" id="ProtNLM"/>
    </source>
</evidence>
<dbReference type="InterPro" id="IPR027417">
    <property type="entry name" value="P-loop_NTPase"/>
</dbReference>
<gene>
    <name evidence="1" type="ORF">CUJ83_08155</name>
</gene>
<accession>A0AAP2RCX2</accession>
<dbReference type="Pfam" id="PF24336">
    <property type="entry name" value="DUF7504"/>
    <property type="match status" value="1"/>
</dbReference>
<organism evidence="1 2">
    <name type="scientific">Methanooceanicella nereidis</name>
    <dbReference type="NCBI Taxonomy" id="2052831"/>
    <lineage>
        <taxon>Archaea</taxon>
        <taxon>Methanobacteriati</taxon>
        <taxon>Methanobacteriota</taxon>
        <taxon>Stenosarchaea group</taxon>
        <taxon>Methanomicrobia</taxon>
        <taxon>Methanocellales</taxon>
        <taxon>Methanocellaceae</taxon>
        <taxon>Methanooceanicella</taxon>
    </lineage>
</organism>
<proteinExistence type="predicted"/>
<dbReference type="Gene3D" id="3.40.50.300">
    <property type="entry name" value="P-loop containing nucleotide triphosphate hydrolases"/>
    <property type="match status" value="1"/>
</dbReference>
<evidence type="ECO:0000313" key="2">
    <source>
        <dbReference type="Proteomes" id="UP001320159"/>
    </source>
</evidence>
<dbReference type="AlphaFoldDB" id="A0AAP2RCX2"/>
<dbReference type="InterPro" id="IPR055927">
    <property type="entry name" value="DUF7504"/>
</dbReference>
<dbReference type="EMBL" id="PGCK01000006">
    <property type="protein sequence ID" value="MCD1294969.1"/>
    <property type="molecule type" value="Genomic_DNA"/>
</dbReference>
<reference evidence="1 2" key="1">
    <citation type="submission" date="2017-11" db="EMBL/GenBank/DDBJ databases">
        <title>Isolation and Characterization of Family Methanocellaceae Species from Potential Methane Hydrate Area Offshore Southwestern Taiwan.</title>
        <authorList>
            <person name="Zhang W.-L."/>
            <person name="Chen W.-C."/>
            <person name="Lai M.-C."/>
            <person name="Chen S.-C."/>
        </authorList>
    </citation>
    <scope>NUCLEOTIDE SEQUENCE [LARGE SCALE GENOMIC DNA]</scope>
    <source>
        <strain evidence="1 2">CWC-04</strain>
    </source>
</reference>
<protein>
    <recommendedName>
        <fullName evidence="3">KaiC-like domain-containing protein</fullName>
    </recommendedName>
</protein>
<keyword evidence="2" id="KW-1185">Reference proteome</keyword>
<evidence type="ECO:0000313" key="1">
    <source>
        <dbReference type="EMBL" id="MCD1294969.1"/>
    </source>
</evidence>
<dbReference type="Proteomes" id="UP001320159">
    <property type="component" value="Unassembled WGS sequence"/>
</dbReference>
<sequence>MSFWVNCYKVMTMTVKEMNISERVTQEFGSVPEPDISLVIANPYIYKQSSIEILKYFVNVKKMPGVYVTVNMPYESVRQSLADAGIDTRMIIFVDAITKTVGGNVDKVNGCFFLNRINDLTDMAVAISNAIQAISTDNKFIMLDSVSTLLIYNNNTSVSKFIHFLTGKMRMWKMNGILLSLSTVNDTDFLSQLTLFCDRRIELDN</sequence>